<keyword evidence="4" id="KW-1185">Reference proteome</keyword>
<feature type="compositionally biased region" description="Low complexity" evidence="1">
    <location>
        <begin position="418"/>
        <end position="427"/>
    </location>
</feature>
<dbReference type="InterPro" id="IPR041497">
    <property type="entry name" value="Thump-like"/>
</dbReference>
<proteinExistence type="predicted"/>
<evidence type="ECO:0000313" key="3">
    <source>
        <dbReference type="EMBL" id="TFH99396.1"/>
    </source>
</evidence>
<reference evidence="3 4" key="1">
    <citation type="submission" date="2019-03" db="EMBL/GenBank/DDBJ databases">
        <title>Reclassification of Micrococcus aloeverae and Micrococcus yunnanensis as later heterotypic synonyms of Micrococcus luteus.</title>
        <authorList>
            <person name="Huang C.-H."/>
        </authorList>
    </citation>
    <scope>NUCLEOTIDE SEQUENCE [LARGE SCALE GENOMIC DNA]</scope>
    <source>
        <strain evidence="3 4">BCRC 12151</strain>
    </source>
</reference>
<sequence>MCVSTSRPAAADSVPDATVLAPVLDPEGRALLDSLRAEDAADPLATSSRLRAAGHSAETVAAVLTQLSLRAKAAAKLGPQAWELLLTRDGLEQATRLVVAEHHASRLAAAGVRHVADLGCGIGADALAFVRAGLRVTAVERDATVAAAAAANLAGSPRAEVLHADGIAWAAAHAGQVDALWLDPARRQVTGAASAARVFDPEAFSPTLTDVFALAEAGHRLAVKLGPGLPHGAVPAGAEAQWVSADGEVTEVCLYTGSLARPGVRRAALVLRTRGERAGASAEIVSAVDRDGSPELDEVGEAGLAALPGAVLYEPDGAVIRAGLVSDLGARWHDGGHRTRMLDAHLAYLVADDALRTGLADGYRIEAVHPLNIKHLKRWAREAAVTRLDVKKRGVSVTPEQLRAQLLGGGGKKKAARSKAAAGPSSGRAGGRHATLVLARVGEAKVALEVTPL</sequence>
<keyword evidence="3" id="KW-0808">Transferase</keyword>
<protein>
    <submittedName>
        <fullName evidence="3">Class I SAM-dependent methyltransferase</fullName>
    </submittedName>
</protein>
<dbReference type="GO" id="GO:0008168">
    <property type="term" value="F:methyltransferase activity"/>
    <property type="evidence" value="ECO:0007669"/>
    <property type="project" value="UniProtKB-KW"/>
</dbReference>
<evidence type="ECO:0000256" key="1">
    <source>
        <dbReference type="SAM" id="MobiDB-lite"/>
    </source>
</evidence>
<feature type="domain" description="THUMP-like" evidence="2">
    <location>
        <begin position="362"/>
        <end position="450"/>
    </location>
</feature>
<dbReference type="Proteomes" id="UP000297477">
    <property type="component" value="Unassembled WGS sequence"/>
</dbReference>
<dbReference type="Gene3D" id="3.40.50.150">
    <property type="entry name" value="Vaccinia Virus protein VP39"/>
    <property type="match status" value="1"/>
</dbReference>
<accession>A0ABY2JZZ8</accession>
<dbReference type="SUPFAM" id="SSF53335">
    <property type="entry name" value="S-adenosyl-L-methionine-dependent methyltransferases"/>
    <property type="match status" value="1"/>
</dbReference>
<name>A0ABY2JZZ8_9MICC</name>
<dbReference type="CDD" id="cd02440">
    <property type="entry name" value="AdoMet_MTases"/>
    <property type="match status" value="1"/>
</dbReference>
<dbReference type="EMBL" id="SPKT01000009">
    <property type="protein sequence ID" value="TFH99396.1"/>
    <property type="molecule type" value="Genomic_DNA"/>
</dbReference>
<evidence type="ECO:0000259" key="2">
    <source>
        <dbReference type="Pfam" id="PF18096"/>
    </source>
</evidence>
<evidence type="ECO:0000313" key="4">
    <source>
        <dbReference type="Proteomes" id="UP000297477"/>
    </source>
</evidence>
<dbReference type="GO" id="GO:0032259">
    <property type="term" value="P:methylation"/>
    <property type="evidence" value="ECO:0007669"/>
    <property type="project" value="UniProtKB-KW"/>
</dbReference>
<dbReference type="Pfam" id="PF18096">
    <property type="entry name" value="Thump_like"/>
    <property type="match status" value="1"/>
</dbReference>
<keyword evidence="3" id="KW-0489">Methyltransferase</keyword>
<organism evidence="3 4">
    <name type="scientific">Micrococcus lylae</name>
    <dbReference type="NCBI Taxonomy" id="1273"/>
    <lineage>
        <taxon>Bacteria</taxon>
        <taxon>Bacillati</taxon>
        <taxon>Actinomycetota</taxon>
        <taxon>Actinomycetes</taxon>
        <taxon>Micrococcales</taxon>
        <taxon>Micrococcaceae</taxon>
        <taxon>Micrococcus</taxon>
    </lineage>
</organism>
<gene>
    <name evidence="3" type="ORF">E4A49_05620</name>
</gene>
<comment type="caution">
    <text evidence="3">The sequence shown here is derived from an EMBL/GenBank/DDBJ whole genome shotgun (WGS) entry which is preliminary data.</text>
</comment>
<dbReference type="RefSeq" id="WP_067191674.1">
    <property type="nucleotide sequence ID" value="NZ_SPKT01000009.1"/>
</dbReference>
<feature type="region of interest" description="Disordered" evidence="1">
    <location>
        <begin position="406"/>
        <end position="430"/>
    </location>
</feature>
<dbReference type="InterPro" id="IPR029063">
    <property type="entry name" value="SAM-dependent_MTases_sf"/>
</dbReference>